<keyword evidence="3" id="KW-1185">Reference proteome</keyword>
<accession>A0ABR1G7D0</accession>
<name>A0ABR1G7D0_AURAN</name>
<comment type="caution">
    <text evidence="2">The sequence shown here is derived from an EMBL/GenBank/DDBJ whole genome shotgun (WGS) entry which is preliminary data.</text>
</comment>
<dbReference type="Proteomes" id="UP001363151">
    <property type="component" value="Unassembled WGS sequence"/>
</dbReference>
<reference evidence="2 3" key="1">
    <citation type="submission" date="2024-03" db="EMBL/GenBank/DDBJ databases">
        <title>Aureococcus anophagefferens CCMP1851 and Kratosvirus quantuckense: Draft genome of a second virus-susceptible host strain in the model system.</title>
        <authorList>
            <person name="Chase E."/>
            <person name="Truchon A.R."/>
            <person name="Schepens W."/>
            <person name="Wilhelm S.W."/>
        </authorList>
    </citation>
    <scope>NUCLEOTIDE SEQUENCE [LARGE SCALE GENOMIC DNA]</scope>
    <source>
        <strain evidence="2 3">CCMP1851</strain>
    </source>
</reference>
<evidence type="ECO:0000256" key="1">
    <source>
        <dbReference type="SAM" id="MobiDB-lite"/>
    </source>
</evidence>
<feature type="region of interest" description="Disordered" evidence="1">
    <location>
        <begin position="1"/>
        <end position="35"/>
    </location>
</feature>
<proteinExistence type="predicted"/>
<dbReference type="EMBL" id="JBBJCI010000083">
    <property type="protein sequence ID" value="KAK7249061.1"/>
    <property type="molecule type" value="Genomic_DNA"/>
</dbReference>
<evidence type="ECO:0000313" key="2">
    <source>
        <dbReference type="EMBL" id="KAK7249061.1"/>
    </source>
</evidence>
<sequence length="109" mass="12279">MGNSLDCGLGDCGSPDDAESSDYSKPVEYDQGKPAPVPKKILSSLEVHRHLKEYYEAWKTGTIQQKQLEMLQKMPVDPATGLLWWQWVERHSGICDHQPPRDKPAFLAA</sequence>
<gene>
    <name evidence="2" type="ORF">SO694_00044154</name>
</gene>
<organism evidence="2 3">
    <name type="scientific">Aureococcus anophagefferens</name>
    <name type="common">Harmful bloom alga</name>
    <dbReference type="NCBI Taxonomy" id="44056"/>
    <lineage>
        <taxon>Eukaryota</taxon>
        <taxon>Sar</taxon>
        <taxon>Stramenopiles</taxon>
        <taxon>Ochrophyta</taxon>
        <taxon>Pelagophyceae</taxon>
        <taxon>Pelagomonadales</taxon>
        <taxon>Pelagomonadaceae</taxon>
        <taxon>Aureococcus</taxon>
    </lineage>
</organism>
<protein>
    <submittedName>
        <fullName evidence="2">Uncharacterized protein</fullName>
    </submittedName>
</protein>
<evidence type="ECO:0000313" key="3">
    <source>
        <dbReference type="Proteomes" id="UP001363151"/>
    </source>
</evidence>